<dbReference type="PANTHER" id="PTHR43685">
    <property type="entry name" value="GLYCOSYLTRANSFERASE"/>
    <property type="match status" value="1"/>
</dbReference>
<dbReference type="InterPro" id="IPR029044">
    <property type="entry name" value="Nucleotide-diphossugar_trans"/>
</dbReference>
<feature type="domain" description="Glycosyltransferase 2-like" evidence="1">
    <location>
        <begin position="225"/>
        <end position="333"/>
    </location>
</feature>
<dbReference type="CDD" id="cd06420">
    <property type="entry name" value="GT2_Chondriotin_Pol_N"/>
    <property type="match status" value="1"/>
</dbReference>
<dbReference type="Pfam" id="PF00535">
    <property type="entry name" value="Glycos_transf_2"/>
    <property type="match status" value="1"/>
</dbReference>
<dbReference type="RefSeq" id="WP_317044527.1">
    <property type="nucleotide sequence ID" value="NZ_FQVQ01000021.1"/>
</dbReference>
<proteinExistence type="predicted"/>
<organism evidence="2 3">
    <name type="scientific">Flavobacterium fontis</name>
    <dbReference type="NCBI Taxonomy" id="1124188"/>
    <lineage>
        <taxon>Bacteria</taxon>
        <taxon>Pseudomonadati</taxon>
        <taxon>Bacteroidota</taxon>
        <taxon>Flavobacteriia</taxon>
        <taxon>Flavobacteriales</taxon>
        <taxon>Flavobacteriaceae</taxon>
        <taxon>Flavobacterium</taxon>
    </lineage>
</organism>
<dbReference type="InterPro" id="IPR050834">
    <property type="entry name" value="Glycosyltransf_2"/>
</dbReference>
<reference evidence="2 3" key="1">
    <citation type="submission" date="2016-11" db="EMBL/GenBank/DDBJ databases">
        <authorList>
            <person name="Jaros S."/>
            <person name="Januszkiewicz K."/>
            <person name="Wedrychowicz H."/>
        </authorList>
    </citation>
    <scope>NUCLEOTIDE SEQUENCE [LARGE SCALE GENOMIC DNA]</scope>
    <source>
        <strain evidence="2 3">DSM 25660</strain>
    </source>
</reference>
<dbReference type="SUPFAM" id="SSF53448">
    <property type="entry name" value="Nucleotide-diphospho-sugar transferases"/>
    <property type="match status" value="2"/>
</dbReference>
<keyword evidence="3" id="KW-1185">Reference proteome</keyword>
<dbReference type="Proteomes" id="UP000184147">
    <property type="component" value="Unassembled WGS sequence"/>
</dbReference>
<accession>A0A1M5ESC4</accession>
<dbReference type="InterPro" id="IPR001173">
    <property type="entry name" value="Glyco_trans_2-like"/>
</dbReference>
<dbReference type="EMBL" id="FQVQ01000021">
    <property type="protein sequence ID" value="SHF82119.1"/>
    <property type="molecule type" value="Genomic_DNA"/>
</dbReference>
<protein>
    <submittedName>
        <fullName evidence="2">Glycosyl transferase family 2</fullName>
    </submittedName>
</protein>
<keyword evidence="2" id="KW-0808">Transferase</keyword>
<evidence type="ECO:0000313" key="3">
    <source>
        <dbReference type="Proteomes" id="UP000184147"/>
    </source>
</evidence>
<sequence>MQKNVTVVLTNGTDLPTIQRVLWGYTTQNYRNFEVVLLQDKPLEVAHSAYFFPLYFCPPARLSSHLTQSLTDYVIFADAHAVPREDFVEEHVKHREEGYYLTGARFFIQDTVFDTLTLEGIESGHYFSTTFLAQHATVKGLKAFRAIEPGSWAALLDYCLPELSFNFSNTSLWKTDCLALLESGAWDERYPAHRYYREWPGLQQKSVKNTTLLMAAARDKNLKISVIVSTYNAEEWLEKVLIGYSVQTYTDFELIVADDGSRPETKALIDRYAANYPVPVRHLWHEDLGYRRQEILNVAIMEAAHEYIIMTDGDCIPRKDFVEIHALEAEQGRFLSGGYCKLPMKTSKHIAPDDIVSQRCFEVGWLKSIDRLGFSNTLKLSAQTWSAWLLDLISPTTPSFNNCNSSGFRSDMIAINGYDERMKYGGPDREFGERLENNGIKGKQIRHKAVVLHLDHPRGYKTPESLAANLAIRKEVKQQKIKWTPFGIRKEVPTPSN</sequence>
<evidence type="ECO:0000259" key="1">
    <source>
        <dbReference type="Pfam" id="PF00535"/>
    </source>
</evidence>
<dbReference type="AlphaFoldDB" id="A0A1M5ESC4"/>
<dbReference type="GO" id="GO:0016740">
    <property type="term" value="F:transferase activity"/>
    <property type="evidence" value="ECO:0007669"/>
    <property type="project" value="UniProtKB-KW"/>
</dbReference>
<gene>
    <name evidence="2" type="ORF">SAMN05444377_12132</name>
</gene>
<dbReference type="STRING" id="1124188.SAMN05444377_12132"/>
<evidence type="ECO:0000313" key="2">
    <source>
        <dbReference type="EMBL" id="SHF82119.1"/>
    </source>
</evidence>
<dbReference type="Gene3D" id="3.90.550.10">
    <property type="entry name" value="Spore Coat Polysaccharide Biosynthesis Protein SpsA, Chain A"/>
    <property type="match status" value="1"/>
</dbReference>
<dbReference type="PANTHER" id="PTHR43685:SF3">
    <property type="entry name" value="SLR2126 PROTEIN"/>
    <property type="match status" value="1"/>
</dbReference>
<name>A0A1M5ESC4_9FLAO</name>